<keyword evidence="3" id="KW-1185">Reference proteome</keyword>
<dbReference type="EMBL" id="CM010721">
    <property type="protein sequence ID" value="RZC68090.1"/>
    <property type="molecule type" value="Genomic_DNA"/>
</dbReference>
<protein>
    <submittedName>
        <fullName evidence="2">Uncharacterized protein</fullName>
    </submittedName>
</protein>
<keyword evidence="1" id="KW-0175">Coiled coil</keyword>
<feature type="coiled-coil region" evidence="1">
    <location>
        <begin position="53"/>
        <end position="80"/>
    </location>
</feature>
<sequence length="97" mass="11219">MSWYKDTQQTRPYSTFINSEGLVISNKKYRYIVSREDPNSPVYKLPTLLQAQQNQQKAEKEALEKRVSDLETTLKDKETDITGIMSSSIQLEETSRA</sequence>
<evidence type="ECO:0000256" key="1">
    <source>
        <dbReference type="SAM" id="Coils"/>
    </source>
</evidence>
<reference evidence="2 3" key="1">
    <citation type="journal article" date="2018" name="Science">
        <title>The opium poppy genome and morphinan production.</title>
        <authorList>
            <person name="Guo L."/>
            <person name="Winzer T."/>
            <person name="Yang X."/>
            <person name="Li Y."/>
            <person name="Ning Z."/>
            <person name="He Z."/>
            <person name="Teodor R."/>
            <person name="Lu Y."/>
            <person name="Bowser T.A."/>
            <person name="Graham I.A."/>
            <person name="Ye K."/>
        </authorList>
    </citation>
    <scope>NUCLEOTIDE SEQUENCE [LARGE SCALE GENOMIC DNA]</scope>
    <source>
        <strain evidence="3">cv. HN1</strain>
        <tissue evidence="2">Leaves</tissue>
    </source>
</reference>
<evidence type="ECO:0000313" key="2">
    <source>
        <dbReference type="EMBL" id="RZC68090.1"/>
    </source>
</evidence>
<proteinExistence type="predicted"/>
<accession>A0A4Y7K6X6</accession>
<gene>
    <name evidence="2" type="ORF">C5167_031346</name>
</gene>
<evidence type="ECO:0000313" key="3">
    <source>
        <dbReference type="Proteomes" id="UP000316621"/>
    </source>
</evidence>
<organism evidence="2 3">
    <name type="scientific">Papaver somniferum</name>
    <name type="common">Opium poppy</name>
    <dbReference type="NCBI Taxonomy" id="3469"/>
    <lineage>
        <taxon>Eukaryota</taxon>
        <taxon>Viridiplantae</taxon>
        <taxon>Streptophyta</taxon>
        <taxon>Embryophyta</taxon>
        <taxon>Tracheophyta</taxon>
        <taxon>Spermatophyta</taxon>
        <taxon>Magnoliopsida</taxon>
        <taxon>Ranunculales</taxon>
        <taxon>Papaveraceae</taxon>
        <taxon>Papaveroideae</taxon>
        <taxon>Papaver</taxon>
    </lineage>
</organism>
<name>A0A4Y7K6X6_PAPSO</name>
<dbReference type="AlphaFoldDB" id="A0A4Y7K6X6"/>
<dbReference type="Gramene" id="RZC68090">
    <property type="protein sequence ID" value="RZC68090"/>
    <property type="gene ID" value="C5167_031346"/>
</dbReference>
<dbReference type="Proteomes" id="UP000316621">
    <property type="component" value="Chromosome 7"/>
</dbReference>